<dbReference type="PANTHER" id="PTHR43649">
    <property type="entry name" value="ARABINOSE-BINDING PROTEIN-RELATED"/>
    <property type="match status" value="1"/>
</dbReference>
<dbReference type="RefSeq" id="WP_131899153.1">
    <property type="nucleotide sequence ID" value="NZ_SMKZ01000043.1"/>
</dbReference>
<dbReference type="Gene3D" id="3.40.190.10">
    <property type="entry name" value="Periplasmic binding protein-like II"/>
    <property type="match status" value="2"/>
</dbReference>
<evidence type="ECO:0000256" key="3">
    <source>
        <dbReference type="ARBA" id="ARBA00022729"/>
    </source>
</evidence>
<dbReference type="EMBL" id="SMKZ01000043">
    <property type="protein sequence ID" value="TDE01139.1"/>
    <property type="molecule type" value="Genomic_DNA"/>
</dbReference>
<dbReference type="Pfam" id="PF01547">
    <property type="entry name" value="SBP_bac_1"/>
    <property type="match status" value="1"/>
</dbReference>
<comment type="similarity">
    <text evidence="1">Belongs to the bacterial solute-binding protein 1 family.</text>
</comment>
<dbReference type="InterPro" id="IPR050490">
    <property type="entry name" value="Bact_solute-bd_prot1"/>
</dbReference>
<proteinExistence type="inferred from homology"/>
<dbReference type="Proteomes" id="UP000294739">
    <property type="component" value="Unassembled WGS sequence"/>
</dbReference>
<accession>A0A4R5CLB4</accession>
<reference evidence="6 7" key="1">
    <citation type="submission" date="2019-03" db="EMBL/GenBank/DDBJ databases">
        <title>Draft genome sequences of novel Actinobacteria.</title>
        <authorList>
            <person name="Sahin N."/>
            <person name="Ay H."/>
            <person name="Saygin H."/>
        </authorList>
    </citation>
    <scope>NUCLEOTIDE SEQUENCE [LARGE SCALE GENOMIC DNA]</scope>
    <source>
        <strain evidence="6 7">5K138</strain>
    </source>
</reference>
<dbReference type="OrthoDB" id="2510110at2"/>
<evidence type="ECO:0000256" key="5">
    <source>
        <dbReference type="SAM" id="SignalP"/>
    </source>
</evidence>
<keyword evidence="2" id="KW-0813">Transport</keyword>
<evidence type="ECO:0000313" key="7">
    <source>
        <dbReference type="Proteomes" id="UP000294739"/>
    </source>
</evidence>
<dbReference type="SUPFAM" id="SSF53850">
    <property type="entry name" value="Periplasmic binding protein-like II"/>
    <property type="match status" value="1"/>
</dbReference>
<name>A0A4R5CLB4_9ACTN</name>
<dbReference type="InterPro" id="IPR006059">
    <property type="entry name" value="SBP"/>
</dbReference>
<evidence type="ECO:0000313" key="6">
    <source>
        <dbReference type="EMBL" id="TDE01139.1"/>
    </source>
</evidence>
<dbReference type="PROSITE" id="PS51257">
    <property type="entry name" value="PROKAR_LIPOPROTEIN"/>
    <property type="match status" value="1"/>
</dbReference>
<gene>
    <name evidence="6" type="ORF">E1269_23535</name>
</gene>
<keyword evidence="7" id="KW-1185">Reference proteome</keyword>
<evidence type="ECO:0000256" key="4">
    <source>
        <dbReference type="SAM" id="MobiDB-lite"/>
    </source>
</evidence>
<keyword evidence="3 5" id="KW-0732">Signal</keyword>
<evidence type="ECO:0000256" key="1">
    <source>
        <dbReference type="ARBA" id="ARBA00008520"/>
    </source>
</evidence>
<dbReference type="PANTHER" id="PTHR43649:SF34">
    <property type="entry name" value="ABC TRANSPORTER PERIPLASMIC-BINDING PROTEIN YCJN-RELATED"/>
    <property type="match status" value="1"/>
</dbReference>
<evidence type="ECO:0000256" key="2">
    <source>
        <dbReference type="ARBA" id="ARBA00022448"/>
    </source>
</evidence>
<feature type="chain" id="PRO_5038665738" evidence="5">
    <location>
        <begin position="18"/>
        <end position="438"/>
    </location>
</feature>
<comment type="caution">
    <text evidence="6">The sequence shown here is derived from an EMBL/GenBank/DDBJ whole genome shotgun (WGS) entry which is preliminary data.</text>
</comment>
<dbReference type="AlphaFoldDB" id="A0A4R5CLB4"/>
<sequence length="438" mass="47033">MITRRKALALVSSIVGASLLSSCISGDTGDDEPAGQASPGDGGGSDEPITLLLPSGAFERTTMPMLEDFTAETGIEVEPIAMPAEDARSRQILDLTNGTGELDLVLLDGMTWLTQVSEHLVPLGDPEADTDADYLQPLVDMFTIDGDRFASPLGVSIRPLIYRSDLFDAAGLEPPTTPEAMYDAAKALTDGDTYGFVGPYGRATSHVSVWTALAYNFGLENVLDENNEKAAFNTDAGIEALDLMARLYADGLMPVDSIEMQHDGVLVAMQEGRAAMTVLPTSFFLSLNDPEESPHAGNFKIASMPTGPGVDTPQSLATGWGFALSEYSDNADNARALLTYLDERTIDPAPEAEIDQLVRPVSEPGFQHEGTLSIFPDGQIDLLHDSLLNARTLPETPMWDEIQNAMGEEFQRAYLGEIPAEEAIANSEERVNTILAES</sequence>
<protein>
    <submittedName>
        <fullName evidence="6">Extracellular solute-binding protein</fullName>
    </submittedName>
</protein>
<feature type="region of interest" description="Disordered" evidence="4">
    <location>
        <begin position="26"/>
        <end position="48"/>
    </location>
</feature>
<organism evidence="6 7">
    <name type="scientific">Jiangella asiatica</name>
    <dbReference type="NCBI Taxonomy" id="2530372"/>
    <lineage>
        <taxon>Bacteria</taxon>
        <taxon>Bacillati</taxon>
        <taxon>Actinomycetota</taxon>
        <taxon>Actinomycetes</taxon>
        <taxon>Jiangellales</taxon>
        <taxon>Jiangellaceae</taxon>
        <taxon>Jiangella</taxon>
    </lineage>
</organism>
<dbReference type="InParanoid" id="A0A4R5CLB4"/>
<feature type="signal peptide" evidence="5">
    <location>
        <begin position="1"/>
        <end position="17"/>
    </location>
</feature>